<dbReference type="EMBL" id="JAFIMR010000012">
    <property type="protein sequence ID" value="KAI1871875.1"/>
    <property type="molecule type" value="Genomic_DNA"/>
</dbReference>
<evidence type="ECO:0000256" key="1">
    <source>
        <dbReference type="SAM" id="MobiDB-lite"/>
    </source>
</evidence>
<feature type="compositionally biased region" description="Basic and acidic residues" evidence="1">
    <location>
        <begin position="273"/>
        <end position="286"/>
    </location>
</feature>
<dbReference type="Proteomes" id="UP000829685">
    <property type="component" value="Unassembled WGS sequence"/>
</dbReference>
<evidence type="ECO:0000313" key="3">
    <source>
        <dbReference type="EMBL" id="KAI1871875.1"/>
    </source>
</evidence>
<comment type="caution">
    <text evidence="3">The sequence shown here is derived from an EMBL/GenBank/DDBJ whole genome shotgun (WGS) entry which is preliminary data.</text>
</comment>
<evidence type="ECO:0000313" key="4">
    <source>
        <dbReference type="Proteomes" id="UP000829685"/>
    </source>
</evidence>
<dbReference type="InterPro" id="IPR056632">
    <property type="entry name" value="DUF7730"/>
</dbReference>
<feature type="region of interest" description="Disordered" evidence="1">
    <location>
        <begin position="266"/>
        <end position="296"/>
    </location>
</feature>
<keyword evidence="4" id="KW-1185">Reference proteome</keyword>
<feature type="domain" description="DUF7730" evidence="2">
    <location>
        <begin position="3"/>
        <end position="235"/>
    </location>
</feature>
<sequence>MEAQLQSTFFGRLPQEIRDILYREFWAASGIRQHIFEQDGCITHSPCIVNPGDEDTRNSDFDQMWHKRQTSRPQSLVHDANWARRMSSSWNEHWKCEEAMLHSRKSGTRTGTLFLPVLVSCKRMYTEAIKSLYPSLTIIITSLDLSQRLFHCTHPTAYVPYLRTVELSLSVPFTLLHTTIGSPPILHQETAWPELLSSLSALADSGSLHSLALRLDLAEDNRFWWEVRETRALAIMSPGLRKGTRLELPVLSVDVGRMRPFQYNCSGPPSVFDEQHEQAEVTETKRHPSQSSESQAPAILRWRNEASVYPVPLDPGMPLRRAGAEEERQPSDFGQLTRYPRRRWMRAGLGDGIQARLEFFNPQKHGMLNIKTPKDQMAGLFRGMLMS</sequence>
<reference evidence="3" key="1">
    <citation type="submission" date="2021-03" db="EMBL/GenBank/DDBJ databases">
        <title>Revisited historic fungal species revealed as producer of novel bioactive compounds through whole genome sequencing and comparative genomics.</title>
        <authorList>
            <person name="Vignolle G.A."/>
            <person name="Hochenegger N."/>
            <person name="Mach R.L."/>
            <person name="Mach-Aigner A.R."/>
            <person name="Javad Rahimi M."/>
            <person name="Salim K.A."/>
            <person name="Chan C.M."/>
            <person name="Lim L.B.L."/>
            <person name="Cai F."/>
            <person name="Druzhinina I.S."/>
            <person name="U'Ren J.M."/>
            <person name="Derntl C."/>
        </authorList>
    </citation>
    <scope>NUCLEOTIDE SEQUENCE</scope>
    <source>
        <strain evidence="3">TUCIM 5799</strain>
    </source>
</reference>
<dbReference type="AlphaFoldDB" id="A0A9Q0AQB4"/>
<proteinExistence type="predicted"/>
<organism evidence="3 4">
    <name type="scientific">Neoarthrinium moseri</name>
    <dbReference type="NCBI Taxonomy" id="1658444"/>
    <lineage>
        <taxon>Eukaryota</taxon>
        <taxon>Fungi</taxon>
        <taxon>Dikarya</taxon>
        <taxon>Ascomycota</taxon>
        <taxon>Pezizomycotina</taxon>
        <taxon>Sordariomycetes</taxon>
        <taxon>Xylariomycetidae</taxon>
        <taxon>Amphisphaeriales</taxon>
        <taxon>Apiosporaceae</taxon>
        <taxon>Neoarthrinium</taxon>
    </lineage>
</organism>
<name>A0A9Q0AQB4_9PEZI</name>
<gene>
    <name evidence="3" type="ORF">JX265_005861</name>
</gene>
<dbReference type="Pfam" id="PF24864">
    <property type="entry name" value="DUF7730"/>
    <property type="match status" value="1"/>
</dbReference>
<accession>A0A9Q0AQB4</accession>
<evidence type="ECO:0000259" key="2">
    <source>
        <dbReference type="Pfam" id="PF24864"/>
    </source>
</evidence>
<protein>
    <recommendedName>
        <fullName evidence="2">DUF7730 domain-containing protein</fullName>
    </recommendedName>
</protein>